<evidence type="ECO:0000256" key="1">
    <source>
        <dbReference type="SAM" id="SignalP"/>
    </source>
</evidence>
<accession>A0ABS8GSD9</accession>
<name>A0ABS8GSD9_9FLAO</name>
<comment type="caution">
    <text evidence="2">The sequence shown here is derived from an EMBL/GenBank/DDBJ whole genome shotgun (WGS) entry which is preliminary data.</text>
</comment>
<dbReference type="RefSeq" id="WP_228228592.1">
    <property type="nucleotide sequence ID" value="NZ_JAJGMW010000002.1"/>
</dbReference>
<keyword evidence="1" id="KW-0732">Signal</keyword>
<sequence>MKARTAFRIFSLFLLTVACAEDDTQLDAASSNSFRGQLVSLQHYGGSLDDRAAALVSLDAGGFAVLGTAQSVDGMLAGKTRAGEDYWLLRLDDSGNISQSLTFGGNDGDVATDLIATSDGGFLMGGYSMSADGDASKNEGFHDTWFVKTNASGGIEWEKSYGFAGHDHSYSVIQTEDGGYFSAGYLDVTASGGAGNENSKHGVGEFWGQKLDASGNLEWRNYFGGSNNDRSYKALQTPDGGFMLIGFTESDDFDISQTHGSYDYWIVKLSKTGGMQWEKTFGGSGIDIAYDAVFLSNGDCLIVGQSNSTDGDVTASNGDFDAWVMRIDAAGNLKWQRSFGGTDFEFSRSITPGPDDSFFIIGNSRSADTTSNGNAGANDIWVFQVDSEGQLLWQETWGGEGIDLGTDAVYSEKGILYVLATTASSSVESASGFGKDDLILLQLR</sequence>
<feature type="chain" id="PRO_5046623172" description="Lipoprotein" evidence="1">
    <location>
        <begin position="21"/>
        <end position="444"/>
    </location>
</feature>
<dbReference type="PROSITE" id="PS51257">
    <property type="entry name" value="PROKAR_LIPOPROTEIN"/>
    <property type="match status" value="1"/>
</dbReference>
<evidence type="ECO:0008006" key="4">
    <source>
        <dbReference type="Google" id="ProtNLM"/>
    </source>
</evidence>
<gene>
    <name evidence="2" type="ORF">LLW17_02000</name>
</gene>
<organism evidence="2 3">
    <name type="scientific">Leeuwenhoekiella parthenopeia</name>
    <dbReference type="NCBI Taxonomy" id="2890320"/>
    <lineage>
        <taxon>Bacteria</taxon>
        <taxon>Pseudomonadati</taxon>
        <taxon>Bacteroidota</taxon>
        <taxon>Flavobacteriia</taxon>
        <taxon>Flavobacteriales</taxon>
        <taxon>Flavobacteriaceae</taxon>
        <taxon>Leeuwenhoekiella</taxon>
    </lineage>
</organism>
<keyword evidence="3" id="KW-1185">Reference proteome</keyword>
<reference evidence="2 3" key="1">
    <citation type="submission" date="2021-11" db="EMBL/GenBank/DDBJ databases">
        <title>Seasonal and diel survey of microbial diversity of the Tyrrhenian coast.</title>
        <authorList>
            <person name="Gattoni G."/>
            <person name="Corral P."/>
        </authorList>
    </citation>
    <scope>NUCLEOTIDE SEQUENCE [LARGE SCALE GENOMIC DNA]</scope>
    <source>
        <strain evidence="2 3">Mr9</strain>
    </source>
</reference>
<evidence type="ECO:0000313" key="2">
    <source>
        <dbReference type="EMBL" id="MCC4211478.1"/>
    </source>
</evidence>
<dbReference type="PANTHER" id="PTHR42754:SF1">
    <property type="entry name" value="LIPOPROTEIN"/>
    <property type="match status" value="1"/>
</dbReference>
<evidence type="ECO:0000313" key="3">
    <source>
        <dbReference type="Proteomes" id="UP001197770"/>
    </source>
</evidence>
<protein>
    <recommendedName>
        <fullName evidence="4">Lipoprotein</fullName>
    </recommendedName>
</protein>
<proteinExistence type="predicted"/>
<dbReference type="Proteomes" id="UP001197770">
    <property type="component" value="Unassembled WGS sequence"/>
</dbReference>
<dbReference type="PANTHER" id="PTHR42754">
    <property type="entry name" value="ENDOGLUCANASE"/>
    <property type="match status" value="1"/>
</dbReference>
<feature type="signal peptide" evidence="1">
    <location>
        <begin position="1"/>
        <end position="20"/>
    </location>
</feature>
<dbReference type="EMBL" id="JAJGMW010000002">
    <property type="protein sequence ID" value="MCC4211478.1"/>
    <property type="molecule type" value="Genomic_DNA"/>
</dbReference>